<dbReference type="GO" id="GO:1990904">
    <property type="term" value="C:ribonucleoprotein complex"/>
    <property type="evidence" value="ECO:0007669"/>
    <property type="project" value="UniProtKB-KW"/>
</dbReference>
<dbReference type="SUPFAM" id="SSF54189">
    <property type="entry name" value="Ribosomal proteins S24e, L23 and L15e"/>
    <property type="match status" value="1"/>
</dbReference>
<proteinExistence type="inferred from homology"/>
<comment type="subunit">
    <text evidence="6">Part of the 50S ribosomal subunit. Contacts protein L29, and trigger factor when it is bound to the ribosome.</text>
</comment>
<evidence type="ECO:0000313" key="7">
    <source>
        <dbReference type="EMBL" id="NWN45857.1"/>
    </source>
</evidence>
<keyword evidence="8" id="KW-1185">Reference proteome</keyword>
<keyword evidence="2 6" id="KW-0699">rRNA-binding</keyword>
<dbReference type="AlphaFoldDB" id="A0A851HAD5"/>
<evidence type="ECO:0000313" key="8">
    <source>
        <dbReference type="Proteomes" id="UP000568109"/>
    </source>
</evidence>
<dbReference type="InterPro" id="IPR012677">
    <property type="entry name" value="Nucleotide-bd_a/b_plait_sf"/>
</dbReference>
<dbReference type="GO" id="GO:0019843">
    <property type="term" value="F:rRNA binding"/>
    <property type="evidence" value="ECO:0007669"/>
    <property type="project" value="UniProtKB-UniRule"/>
</dbReference>
<dbReference type="Pfam" id="PF00276">
    <property type="entry name" value="Ribosomal_L23"/>
    <property type="match status" value="1"/>
</dbReference>
<dbReference type="GO" id="GO:0003735">
    <property type="term" value="F:structural constituent of ribosome"/>
    <property type="evidence" value="ECO:0007669"/>
    <property type="project" value="InterPro"/>
</dbReference>
<dbReference type="PANTHER" id="PTHR11620">
    <property type="entry name" value="60S RIBOSOMAL PROTEIN L23A"/>
    <property type="match status" value="1"/>
</dbReference>
<dbReference type="HAMAP" id="MF_01369_B">
    <property type="entry name" value="Ribosomal_uL23_B"/>
    <property type="match status" value="1"/>
</dbReference>
<dbReference type="GO" id="GO:0005840">
    <property type="term" value="C:ribosome"/>
    <property type="evidence" value="ECO:0007669"/>
    <property type="project" value="UniProtKB-KW"/>
</dbReference>
<comment type="similarity">
    <text evidence="1 6">Belongs to the universal ribosomal protein uL23 family.</text>
</comment>
<keyword evidence="5 6" id="KW-0687">Ribonucleoprotein</keyword>
<protein>
    <recommendedName>
        <fullName evidence="6">Large ribosomal subunit protein uL23</fullName>
    </recommendedName>
</protein>
<reference evidence="7 8" key="1">
    <citation type="submission" date="2020-06" db="EMBL/GenBank/DDBJ databases">
        <title>Draft genome sequence of Candidatus Phytoplasma pruni (X-disease group, subgroup 16SrIII-B) strain ChTDIII from Argentina.</title>
        <authorList>
            <person name="Fernandez F.D."/>
            <person name="Zuebert C."/>
            <person name="Huettel B."/>
            <person name="Kube M."/>
            <person name="Conci L.R."/>
        </authorList>
    </citation>
    <scope>NUCLEOTIDE SEQUENCE [LARGE SCALE GENOMIC DNA]</scope>
    <source>
        <strain evidence="7 8">ChTDIII</strain>
    </source>
</reference>
<gene>
    <name evidence="6 7" type="primary">rplW</name>
    <name evidence="7" type="ORF">HR065_02050</name>
</gene>
<dbReference type="FunFam" id="3.30.70.330:FF:000001">
    <property type="entry name" value="50S ribosomal protein L23"/>
    <property type="match status" value="1"/>
</dbReference>
<dbReference type="EMBL" id="JABUOH010000047">
    <property type="protein sequence ID" value="NWN45857.1"/>
    <property type="molecule type" value="Genomic_DNA"/>
</dbReference>
<evidence type="ECO:0000256" key="5">
    <source>
        <dbReference type="ARBA" id="ARBA00023274"/>
    </source>
</evidence>
<evidence type="ECO:0000256" key="2">
    <source>
        <dbReference type="ARBA" id="ARBA00022730"/>
    </source>
</evidence>
<name>A0A851HAD5_9MOLU</name>
<organism evidence="7 8">
    <name type="scientific">Candidatus Phytoplasma pruni</name>
    <dbReference type="NCBI Taxonomy" id="479893"/>
    <lineage>
        <taxon>Bacteria</taxon>
        <taxon>Bacillati</taxon>
        <taxon>Mycoplasmatota</taxon>
        <taxon>Mollicutes</taxon>
        <taxon>Acholeplasmatales</taxon>
        <taxon>Acholeplasmataceae</taxon>
        <taxon>Candidatus Phytoplasma</taxon>
        <taxon>16SrIII (X-disease group)</taxon>
    </lineage>
</organism>
<accession>A0A851HAD5</accession>
<dbReference type="Gene3D" id="3.30.70.330">
    <property type="match status" value="1"/>
</dbReference>
<keyword evidence="4 6" id="KW-0689">Ribosomal protein</keyword>
<evidence type="ECO:0000256" key="3">
    <source>
        <dbReference type="ARBA" id="ARBA00022884"/>
    </source>
</evidence>
<evidence type="ECO:0000256" key="4">
    <source>
        <dbReference type="ARBA" id="ARBA00022980"/>
    </source>
</evidence>
<dbReference type="GO" id="GO:0006412">
    <property type="term" value="P:translation"/>
    <property type="evidence" value="ECO:0007669"/>
    <property type="project" value="UniProtKB-UniRule"/>
</dbReference>
<dbReference type="InterPro" id="IPR013025">
    <property type="entry name" value="Ribosomal_uL23-like"/>
</dbReference>
<keyword evidence="3 6" id="KW-0694">RNA-binding</keyword>
<dbReference type="RefSeq" id="WP_017192633.1">
    <property type="nucleotide sequence ID" value="NZ_JABUOH010000047.1"/>
</dbReference>
<evidence type="ECO:0000256" key="6">
    <source>
        <dbReference type="HAMAP-Rule" id="MF_01369"/>
    </source>
</evidence>
<comment type="caution">
    <text evidence="7">The sequence shown here is derived from an EMBL/GenBank/DDBJ whole genome shotgun (WGS) entry which is preliminary data.</text>
</comment>
<comment type="function">
    <text evidence="6">One of the early assembly proteins it binds 23S rRNA. One of the proteins that surrounds the polypeptide exit tunnel on the outside of the ribosome. Forms the main docking site for trigger factor binding to the ribosome.</text>
</comment>
<evidence type="ECO:0000256" key="1">
    <source>
        <dbReference type="ARBA" id="ARBA00006700"/>
    </source>
</evidence>
<dbReference type="NCBIfam" id="NF004363">
    <property type="entry name" value="PRK05738.2-4"/>
    <property type="match status" value="1"/>
</dbReference>
<dbReference type="InterPro" id="IPR012678">
    <property type="entry name" value="Ribosomal_uL23/eL15/eS24_sf"/>
</dbReference>
<dbReference type="Proteomes" id="UP000568109">
    <property type="component" value="Unassembled WGS sequence"/>
</dbReference>
<sequence length="99" mass="11573">MIKYYEWLKTPVITEATNKKLELQNEYTFKVDKRANKIEIKKAVEHIFNVKVLAVRTSNVLPKYKKKGKYEGYTASYKKAIIKLVPGQRIDIFSDSDSK</sequence>